<sequence length="1143" mass="120461">MSERDTLAAIAEHLALAFAPLREATADLDSFVRFMLRLGWSVESLPQDFVDLGGNAAQLAIAVEALIDDPDPETVEATFTALRSLVTAIDAVDSAGAPVGVDPATFAAEVGERLGEQLLTDYLVAAWPGVSQALETLGILVIDYVDETATRPGHIRRRLDYNQFGTLVSDPLAAPRRIYGWGTPDIDFPRLAFHLIEIIRALGPAAMLGRVPVPLARSFAGPDGMPGMMLRIPLVDTEVAGMHVEIGLSLLELPPEAGKLGGLVLLPLIPSQVQRSIPLSSDVSLEIGAASNIAQSFGVVMRPDAIALRYPGAGAAPPTLDFDAALRYAPRTPRRLVDVGGAVGIELGGMAVALAIDAAAADSEVALSLDLDGLAIAIGGGKVDGFLAKMLPGGGLRVPIDLGLRWSSRSGVSFRGGAGFDVTVKPDLALGPIKVDAVRVALAADATNQSTPTLRAFAAAVFSGKVGPVRFQVTEIGFQLAVEFRPGNAGPVDLTIGFKPPTGVGLKIDAGPVSGGGYLFFDHDAEQYGGIVQLSIKKKIALNAIALLTTRLPGLPPGQRGFSLLLIITAEFPPMPLGFGFTLNGIGGLIGINRTMMLDPLRDGVRDRSIEGILFPQDPLANAASLIGALQRIFPPAEGRFVFGPMVKVGWGPTQLITIEAALILELPSPLRLVLLGRMRAVLPDKNAAVVDLRLDVVGILDFDQSEASIDASFVDSRLAGFTLTGDMALRLGWGATKAFALAAGGFNPRFTPPPGFPVLRRLSLSLADSENPRFRLESYLALTANTIQFGARAELSAQVQTAIGDLGAAAMIFFDALIELDPFGFIVDLGATIEVTLGGRPLIQAQLMATLSGTKPWHAVGFVEVVFLGRHRIPFEARAGDPQPTTLPMIDLLPKLTEEIARLESWITLPPPEAADMVVLRDAGASGAALLHPLGGVALHQRLLPFGKRLARFGSATPEGGGAMFVLKEIVVAGRSNTAAPLLDDFAPGQYEALSEDEKLARPAFERMQAGGEATTSLAMRLPAADPRTGLLGTHIAIDYEERVIDQIARPSRITRRRKKPVMATGLIAAMADDGIRGDLQFDGPKDRAIAVPGERWRAANADHLDAVPGGTVGSAAEAQDHRRLGGRPADATTVIAIHEAA</sequence>
<dbReference type="Pfam" id="PF20248">
    <property type="entry name" value="DUF6603"/>
    <property type="match status" value="1"/>
</dbReference>
<evidence type="ECO:0000313" key="3">
    <source>
        <dbReference type="Proteomes" id="UP000199600"/>
    </source>
</evidence>
<name>A0A1A8XYC1_9RHOO</name>
<dbReference type="Proteomes" id="UP000199600">
    <property type="component" value="Unassembled WGS sequence"/>
</dbReference>
<gene>
    <name evidence="2" type="ORF">PROAA_360034</name>
</gene>
<evidence type="ECO:0000259" key="1">
    <source>
        <dbReference type="Pfam" id="PF20248"/>
    </source>
</evidence>
<dbReference type="EMBL" id="FLQY01000290">
    <property type="protein sequence ID" value="SBT09965.1"/>
    <property type="molecule type" value="Genomic_DNA"/>
</dbReference>
<reference evidence="2 3" key="1">
    <citation type="submission" date="2016-06" db="EMBL/GenBank/DDBJ databases">
        <authorList>
            <person name="Kjaerup R.B."/>
            <person name="Dalgaard T.S."/>
            <person name="Juul-Madsen H.R."/>
        </authorList>
    </citation>
    <scope>NUCLEOTIDE SEQUENCE [LARGE SCALE GENOMIC DNA]</scope>
    <source>
        <strain evidence="2">2</strain>
    </source>
</reference>
<keyword evidence="3" id="KW-1185">Reference proteome</keyword>
<accession>A0A1A8XYC1</accession>
<organism evidence="2 3">
    <name type="scientific">Candidatus Propionivibrio aalborgensis</name>
    <dbReference type="NCBI Taxonomy" id="1860101"/>
    <lineage>
        <taxon>Bacteria</taxon>
        <taxon>Pseudomonadati</taxon>
        <taxon>Pseudomonadota</taxon>
        <taxon>Betaproteobacteria</taxon>
        <taxon>Rhodocyclales</taxon>
        <taxon>Rhodocyclaceae</taxon>
        <taxon>Propionivibrio</taxon>
    </lineage>
</organism>
<evidence type="ECO:0000313" key="2">
    <source>
        <dbReference type="EMBL" id="SBT09965.1"/>
    </source>
</evidence>
<dbReference type="AlphaFoldDB" id="A0A1A8XYC1"/>
<protein>
    <recommendedName>
        <fullName evidence="1">DUF6603 domain-containing protein</fullName>
    </recommendedName>
</protein>
<dbReference type="InterPro" id="IPR046538">
    <property type="entry name" value="DUF6603"/>
</dbReference>
<feature type="domain" description="DUF6603" evidence="1">
    <location>
        <begin position="428"/>
        <end position="998"/>
    </location>
</feature>
<proteinExistence type="predicted"/>
<dbReference type="RefSeq" id="WP_186411788.1">
    <property type="nucleotide sequence ID" value="NZ_FLQY01000290.1"/>
</dbReference>